<keyword evidence="2" id="KW-1185">Reference proteome</keyword>
<gene>
    <name evidence="1" type="ORF">TRITD_2Av1G252910</name>
</gene>
<organism evidence="1 2">
    <name type="scientific">Triticum turgidum subsp. durum</name>
    <name type="common">Durum wheat</name>
    <name type="synonym">Triticum durum</name>
    <dbReference type="NCBI Taxonomy" id="4567"/>
    <lineage>
        <taxon>Eukaryota</taxon>
        <taxon>Viridiplantae</taxon>
        <taxon>Streptophyta</taxon>
        <taxon>Embryophyta</taxon>
        <taxon>Tracheophyta</taxon>
        <taxon>Spermatophyta</taxon>
        <taxon>Magnoliopsida</taxon>
        <taxon>Liliopsida</taxon>
        <taxon>Poales</taxon>
        <taxon>Poaceae</taxon>
        <taxon>BOP clade</taxon>
        <taxon>Pooideae</taxon>
        <taxon>Triticodae</taxon>
        <taxon>Triticeae</taxon>
        <taxon>Triticinae</taxon>
        <taxon>Triticum</taxon>
    </lineage>
</organism>
<evidence type="ECO:0000313" key="1">
    <source>
        <dbReference type="EMBL" id="VAH36179.1"/>
    </source>
</evidence>
<reference evidence="1 2" key="1">
    <citation type="submission" date="2017-09" db="EMBL/GenBank/DDBJ databases">
        <authorList>
            <consortium name="International Durum Wheat Genome Sequencing Consortium (IDWGSC)"/>
            <person name="Milanesi L."/>
        </authorList>
    </citation>
    <scope>NUCLEOTIDE SEQUENCE [LARGE SCALE GENOMIC DNA]</scope>
    <source>
        <strain evidence="2">cv. Svevo</strain>
    </source>
</reference>
<dbReference type="AlphaFoldDB" id="A0A9R1RCB7"/>
<dbReference type="Proteomes" id="UP000324705">
    <property type="component" value="Chromosome 2A"/>
</dbReference>
<dbReference type="EMBL" id="LT934113">
    <property type="protein sequence ID" value="VAH36179.1"/>
    <property type="molecule type" value="Genomic_DNA"/>
</dbReference>
<protein>
    <submittedName>
        <fullName evidence="1">Uncharacterized protein</fullName>
    </submittedName>
</protein>
<evidence type="ECO:0000313" key="2">
    <source>
        <dbReference type="Proteomes" id="UP000324705"/>
    </source>
</evidence>
<sequence length="416" mass="48941">MQKVLGGFVRTYAFDELSNDNVRDGTMTIEYDDERSDTHPITVLILENADNTSETGDYIVAHTENLSRYGGDLIVRPYFSTFAIKIQQYIVAYEPFRPNYIQAIHREPFFSADGRLSESWRNRMRSFIQLLHYAAKRKITHGSLSDPTSYVTCREDLKIISVGRRARGKYVVGKDMEDLMALISTQFPPSLTNDEWGTLKKLLLSQTMRDPVRVHAYHTYYCRDWLAAALRHPTLLGTTEEILECFVHLHSDAMGLDDITGEKARFSNRIYKDYQQFRSYFRRDVTNDAVDNEYDFRTNGVVPFDGVYKALFTFTHSSYMVLKEDPRYPKTMNDFVYNDRDSYWSPNYGSRFIYINVLRLVQNLIKHGVQQDPRFNNQDYLLAEIKTRFKHFMYACYTLLNMREDWITKITRNPYK</sequence>
<dbReference type="Gramene" id="TRITD2Av1G252910.1">
    <property type="protein sequence ID" value="TRITD2Av1G252910.1"/>
    <property type="gene ID" value="TRITD2Av1G252910"/>
</dbReference>
<accession>A0A9R1RCB7</accession>
<proteinExistence type="predicted"/>
<name>A0A9R1RCB7_TRITD</name>
<dbReference type="OMA" id="REDWITK"/>